<dbReference type="FunFam" id="1.10.10.10:FF:000014">
    <property type="entry name" value="Cullin 1"/>
    <property type="match status" value="1"/>
</dbReference>
<dbReference type="InterPro" id="IPR016159">
    <property type="entry name" value="Cullin_repeat-like_dom_sf"/>
</dbReference>
<dbReference type="Gene3D" id="1.10.10.10">
    <property type="entry name" value="Winged helix-like DNA-binding domain superfamily/Winged helix DNA-binding domain"/>
    <property type="match status" value="2"/>
</dbReference>
<keyword evidence="13" id="KW-1185">Reference proteome</keyword>
<protein>
    <recommendedName>
        <fullName evidence="8">Cullin-2</fullName>
    </recommendedName>
</protein>
<dbReference type="GO" id="GO:0031462">
    <property type="term" value="C:Cul2-RING ubiquitin ligase complex"/>
    <property type="evidence" value="ECO:0007669"/>
    <property type="project" value="UniProtKB-ARBA"/>
</dbReference>
<comment type="caution">
    <text evidence="12">The sequence shown here is derived from an EMBL/GenBank/DDBJ whole genome shotgun (WGS) entry which is preliminary data.</text>
</comment>
<sequence>MIPHHLHSGSGTSVQATAENHRKFREGFESGWETGAVFLTSLGYTGGLDRRPDIKLINMRIPGSIIAHATYHFTREGSFVRVEGNLSSERVIRAGVQGPRYLNTQFIKRQTFNAADRKYEGNESRDPMIEIGELGLETWKRNIMETLQSKLVHLLLDGMRLDRHGVCPNQSVFHGVIQSFVQVEEYKKNDNLELYREIFENPFLKSTGEYYQLEASRLLQENDCSQYMEKVLQKLDEEDFRSRKYLHPSSYSSVTQECRQRMVADQFQFLNGECKRMVQEENEKDLRNLYLLWKSIPGAAEALIRELQRHITENGLEAISALRGDNIPRAFVESLLAVHDKFSSLMKTVFSGDQQFVGALDKACADVINHKVNPKLMCRSPELLAKYCDSLLKKNAKTCSENEVENKLTQAITIFKYIDDKDVFQKFYSKMLARRLIHNQSMSMDAEEAMINKLKQSCGHEFTSKLHCMFTDVNVSADLNRRFMEFLRDHNTELEINFSAYVLNAGAWPLSQTAISPFAIPQELEKSVQQFETFYNTRFNGRKLTWLHHLCNAELKLCYLKKPYIVRMSTYQMAILLLYERADVLLYGEILENTKLSDEQLSRQIQSLLDSKLILETDSEKPMEAYCLNTEYSNKRTKFKITAVFQKETKQQEVEQTHVSVDAERKMYLKAAIVRIMKARKVLRHNTLIQEVINQAKNRFVPNVPMIKKCIEALIDNEYMERTPNSKDEYSYVA</sequence>
<accession>A0A4Y2HTU2</accession>
<evidence type="ECO:0000256" key="8">
    <source>
        <dbReference type="ARBA" id="ARBA00069610"/>
    </source>
</evidence>
<dbReference type="SMART" id="SM00884">
    <property type="entry name" value="Cullin_Nedd8"/>
    <property type="match status" value="1"/>
</dbReference>
<dbReference type="PANTHER" id="PTHR11932">
    <property type="entry name" value="CULLIN"/>
    <property type="match status" value="1"/>
</dbReference>
<dbReference type="InterPro" id="IPR036388">
    <property type="entry name" value="WH-like_DNA-bd_sf"/>
</dbReference>
<evidence type="ECO:0000256" key="9">
    <source>
        <dbReference type="PROSITE-ProRule" id="PRU00330"/>
    </source>
</evidence>
<evidence type="ECO:0000313" key="13">
    <source>
        <dbReference type="Proteomes" id="UP000499080"/>
    </source>
</evidence>
<dbReference type="InterPro" id="IPR019559">
    <property type="entry name" value="Cullin_neddylation_domain"/>
</dbReference>
<feature type="domain" description="Cullin family profile" evidence="11">
    <location>
        <begin position="379"/>
        <end position="609"/>
    </location>
</feature>
<dbReference type="InterPro" id="IPR036317">
    <property type="entry name" value="Cullin_homology_sf"/>
</dbReference>
<evidence type="ECO:0000256" key="1">
    <source>
        <dbReference type="ARBA" id="ARBA00004123"/>
    </source>
</evidence>
<keyword evidence="6" id="KW-0832">Ubl conjugation</keyword>
<comment type="pathway">
    <text evidence="2">Protein modification; protein ubiquitination.</text>
</comment>
<reference evidence="12 13" key="1">
    <citation type="journal article" date="2019" name="Sci. Rep.">
        <title>Orb-weaving spider Araneus ventricosus genome elucidates the spidroin gene catalogue.</title>
        <authorList>
            <person name="Kono N."/>
            <person name="Nakamura H."/>
            <person name="Ohtoshi R."/>
            <person name="Moran D.A.P."/>
            <person name="Shinohara A."/>
            <person name="Yoshida Y."/>
            <person name="Fujiwara M."/>
            <person name="Mori M."/>
            <person name="Tomita M."/>
            <person name="Arakawa K."/>
        </authorList>
    </citation>
    <scope>NUCLEOTIDE SEQUENCE [LARGE SCALE GENOMIC DNA]</scope>
</reference>
<dbReference type="Proteomes" id="UP000499080">
    <property type="component" value="Unassembled WGS sequence"/>
</dbReference>
<dbReference type="GO" id="GO:0031625">
    <property type="term" value="F:ubiquitin protein ligase binding"/>
    <property type="evidence" value="ECO:0007669"/>
    <property type="project" value="InterPro"/>
</dbReference>
<dbReference type="Pfam" id="PF26557">
    <property type="entry name" value="Cullin_AB"/>
    <property type="match status" value="1"/>
</dbReference>
<gene>
    <name evidence="12" type="primary">Cul2_3</name>
    <name evidence="12" type="ORF">AVEN_261837_1</name>
</gene>
<keyword evidence="7" id="KW-0539">Nucleus</keyword>
<evidence type="ECO:0000259" key="11">
    <source>
        <dbReference type="PROSITE" id="PS50069"/>
    </source>
</evidence>
<comment type="similarity">
    <text evidence="3 9 10">Belongs to the cullin family.</text>
</comment>
<dbReference type="Pfam" id="PF10557">
    <property type="entry name" value="Cullin_Nedd8"/>
    <property type="match status" value="1"/>
</dbReference>
<dbReference type="EMBL" id="BGPR01002166">
    <property type="protein sequence ID" value="GBM68864.1"/>
    <property type="molecule type" value="Genomic_DNA"/>
</dbReference>
<dbReference type="InterPro" id="IPR045093">
    <property type="entry name" value="Cullin"/>
</dbReference>
<dbReference type="GO" id="GO:0005634">
    <property type="term" value="C:nucleus"/>
    <property type="evidence" value="ECO:0007669"/>
    <property type="project" value="UniProtKB-SubCell"/>
</dbReference>
<dbReference type="FunFam" id="4.10.1030.10:FF:000002">
    <property type="entry name" value="cullin homolog 1"/>
    <property type="match status" value="1"/>
</dbReference>
<dbReference type="SUPFAM" id="SSF74788">
    <property type="entry name" value="Cullin repeat-like"/>
    <property type="match status" value="1"/>
</dbReference>
<dbReference type="SUPFAM" id="SSF46785">
    <property type="entry name" value="Winged helix' DNA-binding domain"/>
    <property type="match status" value="1"/>
</dbReference>
<evidence type="ECO:0000256" key="4">
    <source>
        <dbReference type="ARBA" id="ARBA00022499"/>
    </source>
</evidence>
<name>A0A4Y2HTU2_ARAVE</name>
<keyword evidence="4" id="KW-1017">Isopeptide bond</keyword>
<evidence type="ECO:0000313" key="12">
    <source>
        <dbReference type="EMBL" id="GBM68864.1"/>
    </source>
</evidence>
<proteinExistence type="inferred from homology"/>
<dbReference type="GO" id="GO:0006511">
    <property type="term" value="P:ubiquitin-dependent protein catabolic process"/>
    <property type="evidence" value="ECO:0007669"/>
    <property type="project" value="InterPro"/>
</dbReference>
<dbReference type="SUPFAM" id="SSF75632">
    <property type="entry name" value="Cullin homology domain"/>
    <property type="match status" value="1"/>
</dbReference>
<dbReference type="SMART" id="SM00182">
    <property type="entry name" value="CULLIN"/>
    <property type="match status" value="1"/>
</dbReference>
<dbReference type="PROSITE" id="PS50069">
    <property type="entry name" value="CULLIN_2"/>
    <property type="match status" value="1"/>
</dbReference>
<dbReference type="InterPro" id="IPR016157">
    <property type="entry name" value="Cullin_CS"/>
</dbReference>
<evidence type="ECO:0000256" key="6">
    <source>
        <dbReference type="ARBA" id="ARBA00022843"/>
    </source>
</evidence>
<dbReference type="AlphaFoldDB" id="A0A4Y2HTU2"/>
<dbReference type="Pfam" id="PF00888">
    <property type="entry name" value="Cullin"/>
    <property type="match status" value="1"/>
</dbReference>
<keyword evidence="5" id="KW-0833">Ubl conjugation pathway</keyword>
<comment type="subcellular location">
    <subcellularLocation>
        <location evidence="1">Nucleus</location>
    </subcellularLocation>
</comment>
<dbReference type="InterPro" id="IPR036390">
    <property type="entry name" value="WH_DNA-bd_sf"/>
</dbReference>
<dbReference type="OrthoDB" id="27073at2759"/>
<dbReference type="Gene3D" id="1.20.1310.10">
    <property type="entry name" value="Cullin Repeats"/>
    <property type="match status" value="4"/>
</dbReference>
<dbReference type="FunFam" id="1.20.1310.10:FF:000018">
    <property type="entry name" value="Cullin 2"/>
    <property type="match status" value="1"/>
</dbReference>
<dbReference type="FunFam" id="1.20.1310.10:FF:000012">
    <property type="entry name" value="Cullin 2"/>
    <property type="match status" value="1"/>
</dbReference>
<dbReference type="InterPro" id="IPR016158">
    <property type="entry name" value="Cullin_homology"/>
</dbReference>
<dbReference type="Gene3D" id="4.10.1030.10">
    <property type="entry name" value="Ring Box Chain A, domain 5"/>
    <property type="match status" value="1"/>
</dbReference>
<dbReference type="InterPro" id="IPR001373">
    <property type="entry name" value="Cullin_N"/>
</dbReference>
<dbReference type="PROSITE" id="PS01256">
    <property type="entry name" value="CULLIN_1"/>
    <property type="match status" value="1"/>
</dbReference>
<dbReference type="InterPro" id="IPR059120">
    <property type="entry name" value="Cullin-like_AB"/>
</dbReference>
<dbReference type="FunFam" id="1.20.1310.10:FF:000022">
    <property type="entry name" value="Cullin-2 isoform 2"/>
    <property type="match status" value="1"/>
</dbReference>
<evidence type="ECO:0000256" key="5">
    <source>
        <dbReference type="ARBA" id="ARBA00022786"/>
    </source>
</evidence>
<organism evidence="12 13">
    <name type="scientific">Araneus ventricosus</name>
    <name type="common">Orbweaver spider</name>
    <name type="synonym">Epeira ventricosa</name>
    <dbReference type="NCBI Taxonomy" id="182803"/>
    <lineage>
        <taxon>Eukaryota</taxon>
        <taxon>Metazoa</taxon>
        <taxon>Ecdysozoa</taxon>
        <taxon>Arthropoda</taxon>
        <taxon>Chelicerata</taxon>
        <taxon>Arachnida</taxon>
        <taxon>Araneae</taxon>
        <taxon>Araneomorphae</taxon>
        <taxon>Entelegynae</taxon>
        <taxon>Araneoidea</taxon>
        <taxon>Araneidae</taxon>
        <taxon>Araneus</taxon>
    </lineage>
</organism>
<evidence type="ECO:0000256" key="7">
    <source>
        <dbReference type="ARBA" id="ARBA00023242"/>
    </source>
</evidence>
<evidence type="ECO:0000256" key="10">
    <source>
        <dbReference type="RuleBase" id="RU003829"/>
    </source>
</evidence>
<evidence type="ECO:0000256" key="3">
    <source>
        <dbReference type="ARBA" id="ARBA00006019"/>
    </source>
</evidence>
<evidence type="ECO:0000256" key="2">
    <source>
        <dbReference type="ARBA" id="ARBA00004906"/>
    </source>
</evidence>